<dbReference type="Proteomes" id="UP001499984">
    <property type="component" value="Unassembled WGS sequence"/>
</dbReference>
<reference evidence="6" key="1">
    <citation type="journal article" date="2019" name="Int. J. Syst. Evol. Microbiol.">
        <title>The Global Catalogue of Microorganisms (GCM) 10K type strain sequencing project: providing services to taxonomists for standard genome sequencing and annotation.</title>
        <authorList>
            <consortium name="The Broad Institute Genomics Platform"/>
            <consortium name="The Broad Institute Genome Sequencing Center for Infectious Disease"/>
            <person name="Wu L."/>
            <person name="Ma J."/>
        </authorList>
    </citation>
    <scope>NUCLEOTIDE SEQUENCE [LARGE SCALE GENOMIC DNA]</scope>
    <source>
        <strain evidence="6">JCM 16925</strain>
    </source>
</reference>
<dbReference type="InterPro" id="IPR036291">
    <property type="entry name" value="NAD(P)-bd_dom_sf"/>
</dbReference>
<dbReference type="Pfam" id="PF01408">
    <property type="entry name" value="GFO_IDH_MocA"/>
    <property type="match status" value="1"/>
</dbReference>
<organism evidence="5 6">
    <name type="scientific">Streptomyces shaanxiensis</name>
    <dbReference type="NCBI Taxonomy" id="653357"/>
    <lineage>
        <taxon>Bacteria</taxon>
        <taxon>Bacillati</taxon>
        <taxon>Actinomycetota</taxon>
        <taxon>Actinomycetes</taxon>
        <taxon>Kitasatosporales</taxon>
        <taxon>Streptomycetaceae</taxon>
        <taxon>Streptomyces</taxon>
    </lineage>
</organism>
<sequence length="503" mass="53757">MTAGQARRTAARSARAARSVRRSQVRTGSPVRTAEPGPYDGSQARTTDGEIRKTLPNPPPRHDDEEDHRMGQPQQPDEAEADAGAMTTEPGVPGATATVGSRADVSRSAGPAAKPPLRVGMVGYAFMGAAHSQGWRTVGSVFDLPRSPVLAAICGRDATAVRAAADRHGWAAAETDWRALIERDDIDLVDICTPGDSHAEIALAALAAGKHVLCEKPLANSVEEAEAMTEAAEEAYRRGQLVMVGFNYRRVPATALARTMVAEGRLGSLRHVRVTYLQDWLVNPEFPLTWRLRKELAGSGALGDLGAHIVDLAQYLAGERLTGVSALTETFVKERPLPGGAVKGLSAAAAEGATGQVTVDDAALFTGRFPSGALASFEATRYATGRKNSLRIELNGSDGSIAFDLERLNELAYHDGTEPGTHAGFRRILVTEPDHPYLDAWWPPGHGLGYEHTFVHQARDLVHAIAEGRRPEPSFADGLQVQRVLAAVEESAEKNSVYTPIAV</sequence>
<keyword evidence="1" id="KW-0560">Oxidoreductase</keyword>
<name>A0ABP7V0V8_9ACTN</name>
<evidence type="ECO:0000313" key="6">
    <source>
        <dbReference type="Proteomes" id="UP001499984"/>
    </source>
</evidence>
<feature type="compositionally biased region" description="Basic and acidic residues" evidence="2">
    <location>
        <begin position="60"/>
        <end position="70"/>
    </location>
</feature>
<dbReference type="InterPro" id="IPR055170">
    <property type="entry name" value="GFO_IDH_MocA-like_dom"/>
</dbReference>
<dbReference type="PANTHER" id="PTHR43818">
    <property type="entry name" value="BCDNA.GH03377"/>
    <property type="match status" value="1"/>
</dbReference>
<feature type="region of interest" description="Disordered" evidence="2">
    <location>
        <begin position="1"/>
        <end position="113"/>
    </location>
</feature>
<accession>A0ABP7V0V8</accession>
<proteinExistence type="predicted"/>
<feature type="domain" description="Gfo/Idh/MocA-like oxidoreductase N-terminal" evidence="3">
    <location>
        <begin position="117"/>
        <end position="238"/>
    </location>
</feature>
<dbReference type="Gene3D" id="3.30.360.10">
    <property type="entry name" value="Dihydrodipicolinate Reductase, domain 2"/>
    <property type="match status" value="1"/>
</dbReference>
<dbReference type="PANTHER" id="PTHR43818:SF11">
    <property type="entry name" value="BCDNA.GH03377"/>
    <property type="match status" value="1"/>
</dbReference>
<feature type="domain" description="GFO/IDH/MocA-like oxidoreductase" evidence="4">
    <location>
        <begin position="256"/>
        <end position="401"/>
    </location>
</feature>
<protein>
    <submittedName>
        <fullName evidence="5">Gfo/Idh/MocA family oxidoreductase</fullName>
    </submittedName>
</protein>
<feature type="compositionally biased region" description="Low complexity" evidence="2">
    <location>
        <begin position="1"/>
        <end position="17"/>
    </location>
</feature>
<dbReference type="InterPro" id="IPR000683">
    <property type="entry name" value="Gfo/Idh/MocA-like_OxRdtase_N"/>
</dbReference>
<evidence type="ECO:0000259" key="3">
    <source>
        <dbReference type="Pfam" id="PF01408"/>
    </source>
</evidence>
<dbReference type="EMBL" id="BAAAZY010000010">
    <property type="protein sequence ID" value="GAA4056960.1"/>
    <property type="molecule type" value="Genomic_DNA"/>
</dbReference>
<dbReference type="SUPFAM" id="SSF51735">
    <property type="entry name" value="NAD(P)-binding Rossmann-fold domains"/>
    <property type="match status" value="1"/>
</dbReference>
<gene>
    <name evidence="5" type="ORF">GCM10022233_31470</name>
</gene>
<dbReference type="InterPro" id="IPR050463">
    <property type="entry name" value="Gfo/Idh/MocA_oxidrdct_glycsds"/>
</dbReference>
<evidence type="ECO:0000256" key="2">
    <source>
        <dbReference type="SAM" id="MobiDB-lite"/>
    </source>
</evidence>
<evidence type="ECO:0000256" key="1">
    <source>
        <dbReference type="ARBA" id="ARBA00023002"/>
    </source>
</evidence>
<dbReference type="Gene3D" id="3.40.50.720">
    <property type="entry name" value="NAD(P)-binding Rossmann-like Domain"/>
    <property type="match status" value="1"/>
</dbReference>
<evidence type="ECO:0000313" key="5">
    <source>
        <dbReference type="EMBL" id="GAA4056960.1"/>
    </source>
</evidence>
<dbReference type="Pfam" id="PF22725">
    <property type="entry name" value="GFO_IDH_MocA_C3"/>
    <property type="match status" value="1"/>
</dbReference>
<keyword evidence="6" id="KW-1185">Reference proteome</keyword>
<dbReference type="SUPFAM" id="SSF55347">
    <property type="entry name" value="Glyceraldehyde-3-phosphate dehydrogenase-like, C-terminal domain"/>
    <property type="match status" value="1"/>
</dbReference>
<evidence type="ECO:0000259" key="4">
    <source>
        <dbReference type="Pfam" id="PF22725"/>
    </source>
</evidence>
<comment type="caution">
    <text evidence="5">The sequence shown here is derived from an EMBL/GenBank/DDBJ whole genome shotgun (WGS) entry which is preliminary data.</text>
</comment>